<proteinExistence type="predicted"/>
<organism evidence="1 2">
    <name type="scientific">Massarina eburnea CBS 473.64</name>
    <dbReference type="NCBI Taxonomy" id="1395130"/>
    <lineage>
        <taxon>Eukaryota</taxon>
        <taxon>Fungi</taxon>
        <taxon>Dikarya</taxon>
        <taxon>Ascomycota</taxon>
        <taxon>Pezizomycotina</taxon>
        <taxon>Dothideomycetes</taxon>
        <taxon>Pleosporomycetidae</taxon>
        <taxon>Pleosporales</taxon>
        <taxon>Massarineae</taxon>
        <taxon>Massarinaceae</taxon>
        <taxon>Massarina</taxon>
    </lineage>
</organism>
<evidence type="ECO:0000313" key="2">
    <source>
        <dbReference type="Proteomes" id="UP000799753"/>
    </source>
</evidence>
<keyword evidence="2" id="KW-1185">Reference proteome</keyword>
<reference evidence="1" key="1">
    <citation type="journal article" date="2020" name="Stud. Mycol.">
        <title>101 Dothideomycetes genomes: a test case for predicting lifestyles and emergence of pathogens.</title>
        <authorList>
            <person name="Haridas S."/>
            <person name="Albert R."/>
            <person name="Binder M."/>
            <person name="Bloem J."/>
            <person name="Labutti K."/>
            <person name="Salamov A."/>
            <person name="Andreopoulos B."/>
            <person name="Baker S."/>
            <person name="Barry K."/>
            <person name="Bills G."/>
            <person name="Bluhm B."/>
            <person name="Cannon C."/>
            <person name="Castanera R."/>
            <person name="Culley D."/>
            <person name="Daum C."/>
            <person name="Ezra D."/>
            <person name="Gonzalez J."/>
            <person name="Henrissat B."/>
            <person name="Kuo A."/>
            <person name="Liang C."/>
            <person name="Lipzen A."/>
            <person name="Lutzoni F."/>
            <person name="Magnuson J."/>
            <person name="Mondo S."/>
            <person name="Nolan M."/>
            <person name="Ohm R."/>
            <person name="Pangilinan J."/>
            <person name="Park H.-J."/>
            <person name="Ramirez L."/>
            <person name="Alfaro M."/>
            <person name="Sun H."/>
            <person name="Tritt A."/>
            <person name="Yoshinaga Y."/>
            <person name="Zwiers L.-H."/>
            <person name="Turgeon B."/>
            <person name="Goodwin S."/>
            <person name="Spatafora J."/>
            <person name="Crous P."/>
            <person name="Grigoriev I."/>
        </authorList>
    </citation>
    <scope>NUCLEOTIDE SEQUENCE</scope>
    <source>
        <strain evidence="1">CBS 473.64</strain>
    </source>
</reference>
<accession>A0A6A6RYL7</accession>
<dbReference type="Proteomes" id="UP000799753">
    <property type="component" value="Unassembled WGS sequence"/>
</dbReference>
<dbReference type="AlphaFoldDB" id="A0A6A6RYL7"/>
<gene>
    <name evidence="1" type="ORF">P280DRAFT_51646</name>
</gene>
<evidence type="ECO:0000313" key="1">
    <source>
        <dbReference type="EMBL" id="KAF2639871.1"/>
    </source>
</evidence>
<dbReference type="EMBL" id="MU006786">
    <property type="protein sequence ID" value="KAF2639871.1"/>
    <property type="molecule type" value="Genomic_DNA"/>
</dbReference>
<protein>
    <submittedName>
        <fullName evidence="1">Uncharacterized protein</fullName>
    </submittedName>
</protein>
<name>A0A6A6RYL7_9PLEO</name>
<sequence length="81" mass="8798">MDGHGRRKETVLIWVISGSGSAVHVWARVCGESSQLVSKSLTTLSRACARCMGNVGVSLCPPVNGASEKTWSEVIRNRDRR</sequence>